<keyword evidence="1" id="KW-1133">Transmembrane helix</keyword>
<feature type="transmembrane region" description="Helical" evidence="1">
    <location>
        <begin position="6"/>
        <end position="27"/>
    </location>
</feature>
<proteinExistence type="predicted"/>
<dbReference type="RefSeq" id="WP_232304232.1">
    <property type="nucleotide sequence ID" value="NZ_JXRR01000004.1"/>
</dbReference>
<evidence type="ECO:0000256" key="1">
    <source>
        <dbReference type="SAM" id="Phobius"/>
    </source>
</evidence>
<keyword evidence="3" id="KW-1185">Reference proteome</keyword>
<comment type="caution">
    <text evidence="2">The sequence shown here is derived from an EMBL/GenBank/DDBJ whole genome shotgun (WGS) entry which is preliminary data.</text>
</comment>
<organism evidence="2 3">
    <name type="scientific">Jeotgalibacillus campisalis</name>
    <dbReference type="NCBI Taxonomy" id="220754"/>
    <lineage>
        <taxon>Bacteria</taxon>
        <taxon>Bacillati</taxon>
        <taxon>Bacillota</taxon>
        <taxon>Bacilli</taxon>
        <taxon>Bacillales</taxon>
        <taxon>Caryophanaceae</taxon>
        <taxon>Jeotgalibacillus</taxon>
    </lineage>
</organism>
<reference evidence="2 3" key="1">
    <citation type="submission" date="2015-01" db="EMBL/GenBank/DDBJ databases">
        <title>Jeotgalibacillus campisalis genome sequencing.</title>
        <authorList>
            <person name="Goh K.M."/>
            <person name="Chan K.-G."/>
            <person name="Yaakop A.S."/>
            <person name="Ee R."/>
            <person name="Gan H.M."/>
            <person name="Chan C.S."/>
        </authorList>
    </citation>
    <scope>NUCLEOTIDE SEQUENCE [LARGE SCALE GENOMIC DNA]</scope>
    <source>
        <strain evidence="2 3">SF-57</strain>
    </source>
</reference>
<name>A0A0C2SEV3_9BACL</name>
<keyword evidence="1" id="KW-0812">Transmembrane</keyword>
<evidence type="ECO:0000313" key="2">
    <source>
        <dbReference type="EMBL" id="KIL52469.1"/>
    </source>
</evidence>
<gene>
    <name evidence="2" type="ORF">KR50_05970</name>
</gene>
<dbReference type="EMBL" id="JXRR01000004">
    <property type="protein sequence ID" value="KIL52469.1"/>
    <property type="molecule type" value="Genomic_DNA"/>
</dbReference>
<dbReference type="PATRIC" id="fig|220754.4.peg.610"/>
<protein>
    <submittedName>
        <fullName evidence="2">Uncharacterized protein</fullName>
    </submittedName>
</protein>
<dbReference type="AlphaFoldDB" id="A0A0C2SEV3"/>
<accession>A0A0C2SEV3</accession>
<keyword evidence="1" id="KW-0472">Membrane</keyword>
<evidence type="ECO:0000313" key="3">
    <source>
        <dbReference type="Proteomes" id="UP000031972"/>
    </source>
</evidence>
<dbReference type="Proteomes" id="UP000031972">
    <property type="component" value="Unassembled WGS sequence"/>
</dbReference>
<sequence length="76" mass="8684">MNADAITDLVAIVMSLSIPIVIIIGYYSQRQSVIKKSIVEGEIELEKLRQENYLLETEKLKIELDHRNLPQSISTK</sequence>